<dbReference type="EMBL" id="HG792020">
    <property type="protein sequence ID" value="CDM37207.1"/>
    <property type="molecule type" value="Genomic_DNA"/>
</dbReference>
<protein>
    <submittedName>
        <fullName evidence="8">Major facilitator superfamily</fullName>
    </submittedName>
</protein>
<feature type="transmembrane region" description="Helical" evidence="6">
    <location>
        <begin position="105"/>
        <end position="125"/>
    </location>
</feature>
<feature type="transmembrane region" description="Helical" evidence="6">
    <location>
        <begin position="193"/>
        <end position="220"/>
    </location>
</feature>
<dbReference type="Pfam" id="PF07690">
    <property type="entry name" value="MFS_1"/>
    <property type="match status" value="1"/>
</dbReference>
<organism evidence="8 9">
    <name type="scientific">Penicillium roqueforti (strain FM164)</name>
    <dbReference type="NCBI Taxonomy" id="1365484"/>
    <lineage>
        <taxon>Eukaryota</taxon>
        <taxon>Fungi</taxon>
        <taxon>Dikarya</taxon>
        <taxon>Ascomycota</taxon>
        <taxon>Pezizomycotina</taxon>
        <taxon>Eurotiomycetes</taxon>
        <taxon>Eurotiomycetidae</taxon>
        <taxon>Eurotiales</taxon>
        <taxon>Aspergillaceae</taxon>
        <taxon>Penicillium</taxon>
    </lineage>
</organism>
<dbReference type="Gene3D" id="1.20.1250.20">
    <property type="entry name" value="MFS general substrate transporter like domains"/>
    <property type="match status" value="1"/>
</dbReference>
<feature type="compositionally biased region" description="Low complexity" evidence="5">
    <location>
        <begin position="557"/>
        <end position="586"/>
    </location>
</feature>
<feature type="transmembrane region" description="Helical" evidence="6">
    <location>
        <begin position="303"/>
        <end position="322"/>
    </location>
</feature>
<keyword evidence="3 6" id="KW-1133">Transmembrane helix</keyword>
<keyword evidence="2 6" id="KW-0812">Transmembrane</keyword>
<proteinExistence type="predicted"/>
<gene>
    <name evidence="8" type="ORF">PROQFM164_S06g000168</name>
</gene>
<evidence type="ECO:0000313" key="8">
    <source>
        <dbReference type="EMBL" id="CDM37207.1"/>
    </source>
</evidence>
<evidence type="ECO:0000313" key="9">
    <source>
        <dbReference type="Proteomes" id="UP000030686"/>
    </source>
</evidence>
<feature type="transmembrane region" description="Helical" evidence="6">
    <location>
        <begin position="480"/>
        <end position="500"/>
    </location>
</feature>
<dbReference type="Proteomes" id="UP000030686">
    <property type="component" value="Unassembled WGS sequence"/>
</dbReference>
<dbReference type="OrthoDB" id="5376138at2759"/>
<reference evidence="8" key="1">
    <citation type="journal article" date="2014" name="Nat. Commun.">
        <title>Multiple recent horizontal transfers of a large genomic region in cheese making fungi.</title>
        <authorList>
            <person name="Cheeseman K."/>
            <person name="Ropars J."/>
            <person name="Renault P."/>
            <person name="Dupont J."/>
            <person name="Gouzy J."/>
            <person name="Branca A."/>
            <person name="Abraham A.L."/>
            <person name="Ceppi M."/>
            <person name="Conseiller E."/>
            <person name="Debuchy R."/>
            <person name="Malagnac F."/>
            <person name="Goarin A."/>
            <person name="Silar P."/>
            <person name="Lacoste S."/>
            <person name="Sallet E."/>
            <person name="Bensimon A."/>
            <person name="Giraud T."/>
            <person name="Brygoo Y."/>
        </authorList>
    </citation>
    <scope>NUCLEOTIDE SEQUENCE [LARGE SCALE GENOMIC DNA]</scope>
    <source>
        <strain evidence="8">FM164</strain>
    </source>
</reference>
<feature type="transmembrane region" description="Helical" evidence="6">
    <location>
        <begin position="137"/>
        <end position="154"/>
    </location>
</feature>
<name>W6R5W8_PENRF</name>
<feature type="transmembrane region" description="Helical" evidence="6">
    <location>
        <begin position="342"/>
        <end position="362"/>
    </location>
</feature>
<accession>W6R5W8</accession>
<dbReference type="PANTHER" id="PTHR23502:SF13">
    <property type="entry name" value="MULTIDRUG TRANSPORTER, PUTATIVE (AFU_ORTHOLOGUE AFUA_2G12550)-RELATED"/>
    <property type="match status" value="1"/>
</dbReference>
<dbReference type="PANTHER" id="PTHR23502">
    <property type="entry name" value="MAJOR FACILITATOR SUPERFAMILY"/>
    <property type="match status" value="1"/>
</dbReference>
<evidence type="ECO:0000256" key="1">
    <source>
        <dbReference type="ARBA" id="ARBA00004141"/>
    </source>
</evidence>
<sequence length="586" mass="65420">MTNNADKYGRDTVQAAEAAHAQAVVNAATEKLEDDQLEEASPTPDEVIELTEDMCYDKLGYSFTERKKWIIIAVIFLVQTSMNFNTSLYSNAATGISEEFGVSMQAARCGAMIFLVLYAFGCELWAPWSEELGRKPILQASLFFVNIFQLPVALAPNFASIMVGRALGGLSSAGGSVTLGMIADLWEPDDQQYAVAAVVFSSVGGSVLGPVVGGFVEAFLPWRWNIWIQLIFGGFVQVAHFLFVPETRTTVMMDRIAKNMRKSGENPNIYGPTEGMSFRQRFPPREILATWIRPFKMFLTEPIVLVLSLLSGFSDALIFMFIQSLSLVYGQWGFNTWEKGLAFIPILVGYFIAWFSFFPVITRNVKERRDHPESERAQYESRLWWLLYTVPCLPIGLIGFAWTSLPQCHWIGSMIFAAIIGIANYAIYMATIDYMICAYGPYSASATGGNGWSRDFLAGVLTIPATPFFTNIGGERHLEYASTILFCISVPLVVAVYIIYWKGPTLRKRSPFAQQLEDARHQMQVQSRRGSKIPPASRASSYARSQQDLRIRPTMGSRGNSRVNSQVNSRANSRANSRRNSINLNS</sequence>
<dbReference type="AlphaFoldDB" id="W6R5W8"/>
<feature type="domain" description="Major facilitator superfamily (MFS) profile" evidence="7">
    <location>
        <begin position="71"/>
        <end position="507"/>
    </location>
</feature>
<feature type="transmembrane region" description="Helical" evidence="6">
    <location>
        <begin position="414"/>
        <end position="436"/>
    </location>
</feature>
<feature type="transmembrane region" description="Helical" evidence="6">
    <location>
        <begin position="226"/>
        <end position="245"/>
    </location>
</feature>
<evidence type="ECO:0000256" key="4">
    <source>
        <dbReference type="ARBA" id="ARBA00023136"/>
    </source>
</evidence>
<evidence type="ECO:0000256" key="3">
    <source>
        <dbReference type="ARBA" id="ARBA00022989"/>
    </source>
</evidence>
<comment type="subcellular location">
    <subcellularLocation>
        <location evidence="1">Membrane</location>
        <topology evidence="1">Multi-pass membrane protein</topology>
    </subcellularLocation>
</comment>
<evidence type="ECO:0000256" key="2">
    <source>
        <dbReference type="ARBA" id="ARBA00022692"/>
    </source>
</evidence>
<feature type="transmembrane region" description="Helical" evidence="6">
    <location>
        <begin position="166"/>
        <end position="186"/>
    </location>
</feature>
<dbReference type="STRING" id="1365484.W6R5W8"/>
<dbReference type="FunFam" id="1.20.1250.20:FF:000088">
    <property type="entry name" value="MFS multidrug transporter, putative"/>
    <property type="match status" value="1"/>
</dbReference>
<feature type="transmembrane region" description="Helical" evidence="6">
    <location>
        <begin position="383"/>
        <end position="402"/>
    </location>
</feature>
<feature type="region of interest" description="Disordered" evidence="5">
    <location>
        <begin position="520"/>
        <end position="586"/>
    </location>
</feature>
<dbReference type="InterPro" id="IPR011701">
    <property type="entry name" value="MFS"/>
</dbReference>
<dbReference type="GO" id="GO:0005886">
    <property type="term" value="C:plasma membrane"/>
    <property type="evidence" value="ECO:0007669"/>
    <property type="project" value="TreeGrafter"/>
</dbReference>
<feature type="compositionally biased region" description="Low complexity" evidence="5">
    <location>
        <begin position="536"/>
        <end position="545"/>
    </location>
</feature>
<dbReference type="GO" id="GO:0022857">
    <property type="term" value="F:transmembrane transporter activity"/>
    <property type="evidence" value="ECO:0007669"/>
    <property type="project" value="InterPro"/>
</dbReference>
<evidence type="ECO:0000259" key="7">
    <source>
        <dbReference type="PROSITE" id="PS50850"/>
    </source>
</evidence>
<evidence type="ECO:0000256" key="6">
    <source>
        <dbReference type="SAM" id="Phobius"/>
    </source>
</evidence>
<dbReference type="InterPro" id="IPR020846">
    <property type="entry name" value="MFS_dom"/>
</dbReference>
<keyword evidence="4 6" id="KW-0472">Membrane</keyword>
<evidence type="ECO:0000256" key="5">
    <source>
        <dbReference type="SAM" id="MobiDB-lite"/>
    </source>
</evidence>
<dbReference type="SUPFAM" id="SSF103473">
    <property type="entry name" value="MFS general substrate transporter"/>
    <property type="match status" value="1"/>
</dbReference>
<dbReference type="OMA" id="THFSEDP"/>
<feature type="transmembrane region" description="Helical" evidence="6">
    <location>
        <begin position="69"/>
        <end position="85"/>
    </location>
</feature>
<dbReference type="InterPro" id="IPR036259">
    <property type="entry name" value="MFS_trans_sf"/>
</dbReference>
<dbReference type="PROSITE" id="PS50850">
    <property type="entry name" value="MFS"/>
    <property type="match status" value="1"/>
</dbReference>
<keyword evidence="9" id="KW-1185">Reference proteome</keyword>